<evidence type="ECO:0000313" key="2">
    <source>
        <dbReference type="Proteomes" id="UP000806077"/>
    </source>
</evidence>
<sequence length="142" mass="14945">MTSKQIKSSGIGILSATGGAIASRIVADKIPIENAKIKHGILAVAGMVGCALLTKKDATTEAMRNVAIGVSVAQVGALAKEFAGETDGIMKTALGGTTDNYFNSYEDFEDDENIFLSGIDEGYILPDEDEDEFEDDEVSFAS</sequence>
<dbReference type="GeneID" id="79924898"/>
<gene>
    <name evidence="1" type="ORF">F7645_08940</name>
</gene>
<dbReference type="AlphaFoldDB" id="A0AAP1WGQ6"/>
<protein>
    <submittedName>
        <fullName evidence="1">Uncharacterized protein</fullName>
    </submittedName>
</protein>
<dbReference type="EMBL" id="WXXV01000011">
    <property type="protein sequence ID" value="MBE7695545.1"/>
    <property type="molecule type" value="Genomic_DNA"/>
</dbReference>
<organism evidence="1 2">
    <name type="scientific">Tenacibaculum finnmarkense genomovar finnmarkense</name>
    <dbReference type="NCBI Taxonomy" id="1458503"/>
    <lineage>
        <taxon>Bacteria</taxon>
        <taxon>Pseudomonadati</taxon>
        <taxon>Bacteroidota</taxon>
        <taxon>Flavobacteriia</taxon>
        <taxon>Flavobacteriales</taxon>
        <taxon>Flavobacteriaceae</taxon>
        <taxon>Tenacibaculum</taxon>
        <taxon>Tenacibaculum finnmarkense</taxon>
    </lineage>
</organism>
<dbReference type="RefSeq" id="WP_058885402.1">
    <property type="nucleotide sequence ID" value="NZ_JAFMUP010000080.1"/>
</dbReference>
<reference evidence="1 2" key="1">
    <citation type="journal article" date="2020" name="Int. J. Syst. Evol. Microbiol.">
        <title>Tenacibaculum piscium sp. nov., isolated from skin ulcers of sea-farmed fish, and description of Tenacibaculum finnmarkense sp. nov. with subdivision into genomovars finnmarkense and ulcerans.</title>
        <authorList>
            <person name="Olsen A.B."/>
            <person name="Spilsberg B."/>
            <person name="Nilsen H.K."/>
            <person name="Lagesen K."/>
            <person name="Gulla S."/>
            <person name="Avendano-Herrera R."/>
            <person name="Irgang R."/>
            <person name="Duchaud E."/>
            <person name="Colquhoun D.J."/>
        </authorList>
    </citation>
    <scope>NUCLEOTIDE SEQUENCE [LARGE SCALE GENOMIC DNA]</scope>
    <source>
        <strain evidence="1 2">TNO037</strain>
    </source>
</reference>
<dbReference type="Proteomes" id="UP000806077">
    <property type="component" value="Unassembled WGS sequence"/>
</dbReference>
<keyword evidence="2" id="KW-1185">Reference proteome</keyword>
<name>A0AAP1WGQ6_9FLAO</name>
<proteinExistence type="predicted"/>
<evidence type="ECO:0000313" key="1">
    <source>
        <dbReference type="EMBL" id="MBE7695545.1"/>
    </source>
</evidence>
<comment type="caution">
    <text evidence="1">The sequence shown here is derived from an EMBL/GenBank/DDBJ whole genome shotgun (WGS) entry which is preliminary data.</text>
</comment>
<accession>A0AAP1WGQ6</accession>